<evidence type="ECO:0000313" key="1">
    <source>
        <dbReference type="EMBL" id="JAH88854.1"/>
    </source>
</evidence>
<sequence length="30" mass="3386">MLHDVNVLMEGCYSILSDNKAVNVRLLNSH</sequence>
<reference evidence="1" key="2">
    <citation type="journal article" date="2015" name="Fish Shellfish Immunol.">
        <title>Early steps in the European eel (Anguilla anguilla)-Vibrio vulnificus interaction in the gills: Role of the RtxA13 toxin.</title>
        <authorList>
            <person name="Callol A."/>
            <person name="Pajuelo D."/>
            <person name="Ebbesson L."/>
            <person name="Teles M."/>
            <person name="MacKenzie S."/>
            <person name="Amaro C."/>
        </authorList>
    </citation>
    <scope>NUCLEOTIDE SEQUENCE</scope>
</reference>
<dbReference type="AlphaFoldDB" id="A0A0E9WEP1"/>
<accession>A0A0E9WEP1</accession>
<dbReference type="EMBL" id="GBXM01019723">
    <property type="protein sequence ID" value="JAH88854.1"/>
    <property type="molecule type" value="Transcribed_RNA"/>
</dbReference>
<name>A0A0E9WEP1_ANGAN</name>
<proteinExistence type="predicted"/>
<organism evidence="1">
    <name type="scientific">Anguilla anguilla</name>
    <name type="common">European freshwater eel</name>
    <name type="synonym">Muraena anguilla</name>
    <dbReference type="NCBI Taxonomy" id="7936"/>
    <lineage>
        <taxon>Eukaryota</taxon>
        <taxon>Metazoa</taxon>
        <taxon>Chordata</taxon>
        <taxon>Craniata</taxon>
        <taxon>Vertebrata</taxon>
        <taxon>Euteleostomi</taxon>
        <taxon>Actinopterygii</taxon>
        <taxon>Neopterygii</taxon>
        <taxon>Teleostei</taxon>
        <taxon>Anguilliformes</taxon>
        <taxon>Anguillidae</taxon>
        <taxon>Anguilla</taxon>
    </lineage>
</organism>
<reference evidence="1" key="1">
    <citation type="submission" date="2014-11" db="EMBL/GenBank/DDBJ databases">
        <authorList>
            <person name="Amaro Gonzalez C."/>
        </authorList>
    </citation>
    <scope>NUCLEOTIDE SEQUENCE</scope>
</reference>
<protein>
    <submittedName>
        <fullName evidence="1">Uncharacterized protein</fullName>
    </submittedName>
</protein>